<dbReference type="AlphaFoldDB" id="A0A3Q2YJ19"/>
<name>A0A3Q2YJ19_HIPCM</name>
<dbReference type="GeneTree" id="ENSGT00960000186959"/>
<sequence length="157" mass="17002">MEGWKRGRVVEGGEEKALTWPNTCFSPGYFSLGSVTCHEEHAYDLGVPSPSQPPRLHGPHDQVHCHDAVDQLAQGLAVRPVKTVEDVGGPEGEAAQKSEVGQSQVAQVDLGYRQAILVRKKHAQDEGVQGEAQHGHGDDVRRDNGAHGDELQRCEGL</sequence>
<organism evidence="2 3">
    <name type="scientific">Hippocampus comes</name>
    <name type="common">Tiger tail seahorse</name>
    <dbReference type="NCBI Taxonomy" id="109280"/>
    <lineage>
        <taxon>Eukaryota</taxon>
        <taxon>Metazoa</taxon>
        <taxon>Chordata</taxon>
        <taxon>Craniata</taxon>
        <taxon>Vertebrata</taxon>
        <taxon>Euteleostomi</taxon>
        <taxon>Actinopterygii</taxon>
        <taxon>Neopterygii</taxon>
        <taxon>Teleostei</taxon>
        <taxon>Neoteleostei</taxon>
        <taxon>Acanthomorphata</taxon>
        <taxon>Syngnathiaria</taxon>
        <taxon>Syngnathiformes</taxon>
        <taxon>Syngnathoidei</taxon>
        <taxon>Syngnathidae</taxon>
        <taxon>Hippocampus</taxon>
    </lineage>
</organism>
<evidence type="ECO:0000256" key="1">
    <source>
        <dbReference type="SAM" id="MobiDB-lite"/>
    </source>
</evidence>
<reference evidence="2" key="2">
    <citation type="submission" date="2025-09" db="UniProtKB">
        <authorList>
            <consortium name="Ensembl"/>
        </authorList>
    </citation>
    <scope>IDENTIFICATION</scope>
</reference>
<reference evidence="2" key="1">
    <citation type="submission" date="2025-08" db="UniProtKB">
        <authorList>
            <consortium name="Ensembl"/>
        </authorList>
    </citation>
    <scope>IDENTIFICATION</scope>
</reference>
<feature type="region of interest" description="Disordered" evidence="1">
    <location>
        <begin position="121"/>
        <end position="157"/>
    </location>
</feature>
<dbReference type="Ensembl" id="ENSHCOT00000013527.1">
    <property type="protein sequence ID" value="ENSHCOP00000017543.1"/>
    <property type="gene ID" value="ENSHCOG00000001425.1"/>
</dbReference>
<dbReference type="Proteomes" id="UP000264820">
    <property type="component" value="Unplaced"/>
</dbReference>
<feature type="compositionally biased region" description="Basic and acidic residues" evidence="1">
    <location>
        <begin position="133"/>
        <end position="157"/>
    </location>
</feature>
<evidence type="ECO:0000313" key="2">
    <source>
        <dbReference type="Ensembl" id="ENSHCOP00000017543.1"/>
    </source>
</evidence>
<protein>
    <submittedName>
        <fullName evidence="2">Uncharacterized protein</fullName>
    </submittedName>
</protein>
<evidence type="ECO:0000313" key="3">
    <source>
        <dbReference type="Proteomes" id="UP000264820"/>
    </source>
</evidence>
<proteinExistence type="predicted"/>
<accession>A0A3Q2YJ19</accession>
<keyword evidence="3" id="KW-1185">Reference proteome</keyword>